<evidence type="ECO:0000259" key="9">
    <source>
        <dbReference type="PROSITE" id="PS50823"/>
    </source>
</evidence>
<feature type="binding site" evidence="6">
    <location>
        <begin position="118"/>
        <end position="121"/>
    </location>
    <ligand>
        <name>GTP</name>
        <dbReference type="ChEBI" id="CHEBI:37565"/>
    </ligand>
</feature>
<feature type="region of interest" description="G3" evidence="7">
    <location>
        <begin position="59"/>
        <end position="62"/>
    </location>
</feature>
<evidence type="ECO:0000313" key="12">
    <source>
        <dbReference type="Proteomes" id="UP000703590"/>
    </source>
</evidence>
<feature type="binding site" evidence="6">
    <location>
        <begin position="59"/>
        <end position="63"/>
    </location>
    <ligand>
        <name>GTP</name>
        <dbReference type="ChEBI" id="CHEBI:37565"/>
    </ligand>
</feature>
<dbReference type="InterPro" id="IPR027417">
    <property type="entry name" value="P-loop_NTPase"/>
</dbReference>
<dbReference type="RefSeq" id="WP_205459927.1">
    <property type="nucleotide sequence ID" value="NZ_JAFHKK010000034.1"/>
</dbReference>
<keyword evidence="6" id="KW-0690">Ribosome biogenesis</keyword>
<evidence type="ECO:0000313" key="11">
    <source>
        <dbReference type="EMBL" id="MBN2965366.1"/>
    </source>
</evidence>
<keyword evidence="6" id="KW-1003">Cell membrane</keyword>
<name>A0ABS2WUM4_9BACT</name>
<protein>
    <recommendedName>
        <fullName evidence="2 6">GTPase Era</fullName>
    </recommendedName>
</protein>
<feature type="binding site" evidence="6">
    <location>
        <begin position="12"/>
        <end position="19"/>
    </location>
    <ligand>
        <name>GTP</name>
        <dbReference type="ChEBI" id="CHEBI:37565"/>
    </ligand>
</feature>
<dbReference type="SUPFAM" id="SSF54814">
    <property type="entry name" value="Prokaryotic type KH domain (KH-domain type II)"/>
    <property type="match status" value="1"/>
</dbReference>
<keyword evidence="12" id="KW-1185">Reference proteome</keyword>
<dbReference type="InterPro" id="IPR015946">
    <property type="entry name" value="KH_dom-like_a/b"/>
</dbReference>
<dbReference type="NCBIfam" id="TIGR00436">
    <property type="entry name" value="era"/>
    <property type="match status" value="1"/>
</dbReference>
<dbReference type="Gene3D" id="3.40.50.300">
    <property type="entry name" value="P-loop containing nucleotide triphosphate hydrolases"/>
    <property type="match status" value="1"/>
</dbReference>
<reference evidence="11" key="2">
    <citation type="submission" date="2021-02" db="EMBL/GenBank/DDBJ databases">
        <authorList>
            <person name="Merkel A.Y."/>
        </authorList>
    </citation>
    <scope>NUCLEOTIDE SEQUENCE</scope>
    <source>
        <strain evidence="11">T05b</strain>
    </source>
</reference>
<organism evidence="11 12">
    <name type="scientific">Sulfurospirillum tamanense</name>
    <dbReference type="NCBI Taxonomy" id="2813362"/>
    <lineage>
        <taxon>Bacteria</taxon>
        <taxon>Pseudomonadati</taxon>
        <taxon>Campylobacterota</taxon>
        <taxon>Epsilonproteobacteria</taxon>
        <taxon>Campylobacterales</taxon>
        <taxon>Sulfurospirillaceae</taxon>
        <taxon>Sulfurospirillum</taxon>
    </lineage>
</organism>
<reference evidence="11" key="1">
    <citation type="submission" date="2021-02" db="EMBL/GenBank/DDBJ databases">
        <title>Sulfurospirillum tamanensis sp. nov.</title>
        <authorList>
            <person name="Frolova A."/>
            <person name="Merkel A."/>
            <person name="Slobodkin A."/>
        </authorList>
    </citation>
    <scope>NUCLEOTIDE SEQUENCE</scope>
    <source>
        <strain evidence="11">T05b</strain>
    </source>
</reference>
<feature type="region of interest" description="G4" evidence="7">
    <location>
        <begin position="118"/>
        <end position="121"/>
    </location>
</feature>
<dbReference type="PROSITE" id="PS51713">
    <property type="entry name" value="G_ERA"/>
    <property type="match status" value="1"/>
</dbReference>
<dbReference type="Proteomes" id="UP000703590">
    <property type="component" value="Unassembled WGS sequence"/>
</dbReference>
<evidence type="ECO:0000259" key="10">
    <source>
        <dbReference type="PROSITE" id="PS51713"/>
    </source>
</evidence>
<keyword evidence="4 6" id="KW-0694">RNA-binding</keyword>
<dbReference type="NCBIfam" id="NF000908">
    <property type="entry name" value="PRK00089.1"/>
    <property type="match status" value="1"/>
</dbReference>
<evidence type="ECO:0000256" key="8">
    <source>
        <dbReference type="RuleBase" id="RU003761"/>
    </source>
</evidence>
<keyword evidence="6" id="KW-0472">Membrane</keyword>
<comment type="similarity">
    <text evidence="1 6 7 8">Belongs to the TRAFAC class TrmE-Era-EngA-EngB-Septin-like GTPase superfamily. Era GTPase family.</text>
</comment>
<dbReference type="EMBL" id="JAFHKK010000034">
    <property type="protein sequence ID" value="MBN2965366.1"/>
    <property type="molecule type" value="Genomic_DNA"/>
</dbReference>
<gene>
    <name evidence="6 11" type="primary">era</name>
    <name evidence="11" type="ORF">JWV37_11290</name>
</gene>
<keyword evidence="3 6" id="KW-0547">Nucleotide-binding</keyword>
<dbReference type="SUPFAM" id="SSF52540">
    <property type="entry name" value="P-loop containing nucleoside triphosphate hydrolases"/>
    <property type="match status" value="1"/>
</dbReference>
<dbReference type="CDD" id="cd22534">
    <property type="entry name" value="KH-II_Era"/>
    <property type="match status" value="1"/>
</dbReference>
<dbReference type="Gene3D" id="3.30.300.20">
    <property type="match status" value="1"/>
</dbReference>
<dbReference type="InterPro" id="IPR030388">
    <property type="entry name" value="G_ERA_dom"/>
</dbReference>
<evidence type="ECO:0000256" key="2">
    <source>
        <dbReference type="ARBA" id="ARBA00020484"/>
    </source>
</evidence>
<keyword evidence="6" id="KW-0699">rRNA-binding</keyword>
<accession>A0ABS2WUM4</accession>
<feature type="region of interest" description="G2" evidence="7">
    <location>
        <begin position="38"/>
        <end position="42"/>
    </location>
</feature>
<dbReference type="NCBIfam" id="TIGR00231">
    <property type="entry name" value="small_GTP"/>
    <property type="match status" value="1"/>
</dbReference>
<comment type="subunit">
    <text evidence="6">Monomer.</text>
</comment>
<evidence type="ECO:0000256" key="1">
    <source>
        <dbReference type="ARBA" id="ARBA00007921"/>
    </source>
</evidence>
<dbReference type="PANTHER" id="PTHR42698">
    <property type="entry name" value="GTPASE ERA"/>
    <property type="match status" value="1"/>
</dbReference>
<evidence type="ECO:0000256" key="6">
    <source>
        <dbReference type="HAMAP-Rule" id="MF_00367"/>
    </source>
</evidence>
<keyword evidence="5 6" id="KW-0342">GTP-binding</keyword>
<dbReference type="InterPro" id="IPR004044">
    <property type="entry name" value="KH_dom_type_2"/>
</dbReference>
<evidence type="ECO:0000256" key="7">
    <source>
        <dbReference type="PROSITE-ProRule" id="PRU01050"/>
    </source>
</evidence>
<dbReference type="CDD" id="cd04163">
    <property type="entry name" value="Era"/>
    <property type="match status" value="1"/>
</dbReference>
<sequence>MSTKTGFVAVVGKPNAGKSSLLNWLMGEKLAMVSQKANATRKRSLLISMHQDNQIIFIDTPGLHEKEKLLNQFMLEEALKAIGDCDVILFLVPATGSTKSYEAFLKLNPKAPHLLLLTKTDLMSQDEILQAIEKYHDFQDRFISLIPISIKKGSDRAYLLGEIVKHLPEHPYLYDPEILTTDPMRELYREFIREAIFENISDEIPYCSDVLVEKVEESHNLEKVYATIIVEKQSQKGIIIGKGGAALQRIGKNARVLMEELCQKRVFLKLFVVVKPGWSQNKRALKELGYEIRG</sequence>
<evidence type="ECO:0000256" key="5">
    <source>
        <dbReference type="ARBA" id="ARBA00023134"/>
    </source>
</evidence>
<feature type="region of interest" description="G1" evidence="7">
    <location>
        <begin position="12"/>
        <end position="19"/>
    </location>
</feature>
<dbReference type="Pfam" id="PF07650">
    <property type="entry name" value="KH_2"/>
    <property type="match status" value="1"/>
</dbReference>
<comment type="function">
    <text evidence="6">An essential GTPase that binds both GDP and GTP, with rapid nucleotide exchange. Plays a role in 16S rRNA processing and 30S ribosomal subunit biogenesis and possibly also in cell cycle regulation and energy metabolism.</text>
</comment>
<dbReference type="InterPro" id="IPR005662">
    <property type="entry name" value="GTPase_Era-like"/>
</dbReference>
<evidence type="ECO:0000256" key="3">
    <source>
        <dbReference type="ARBA" id="ARBA00022741"/>
    </source>
</evidence>
<dbReference type="InterPro" id="IPR006073">
    <property type="entry name" value="GTP-bd"/>
</dbReference>
<dbReference type="Pfam" id="PF01926">
    <property type="entry name" value="MMR_HSR1"/>
    <property type="match status" value="1"/>
</dbReference>
<feature type="domain" description="KH type-2" evidence="9">
    <location>
        <begin position="192"/>
        <end position="276"/>
    </location>
</feature>
<proteinExistence type="inferred from homology"/>
<dbReference type="HAMAP" id="MF_00367">
    <property type="entry name" value="GTPase_Era"/>
    <property type="match status" value="1"/>
</dbReference>
<dbReference type="InterPro" id="IPR009019">
    <property type="entry name" value="KH_sf_prok-type"/>
</dbReference>
<keyword evidence="6" id="KW-0963">Cytoplasm</keyword>
<comment type="subcellular location">
    <subcellularLocation>
        <location evidence="6">Cytoplasm</location>
    </subcellularLocation>
    <subcellularLocation>
        <location evidence="6">Cell membrane</location>
        <topology evidence="6">Peripheral membrane protein</topology>
    </subcellularLocation>
</comment>
<dbReference type="PROSITE" id="PS50823">
    <property type="entry name" value="KH_TYPE_2"/>
    <property type="match status" value="1"/>
</dbReference>
<evidence type="ECO:0000256" key="4">
    <source>
        <dbReference type="ARBA" id="ARBA00022884"/>
    </source>
</evidence>
<dbReference type="InterPro" id="IPR005225">
    <property type="entry name" value="Small_GTP-bd"/>
</dbReference>
<feature type="region of interest" description="G5" evidence="7">
    <location>
        <begin position="148"/>
        <end position="150"/>
    </location>
</feature>
<dbReference type="PANTHER" id="PTHR42698:SF1">
    <property type="entry name" value="GTPASE ERA, MITOCHONDRIAL"/>
    <property type="match status" value="1"/>
</dbReference>
<feature type="domain" description="Era-type G" evidence="10">
    <location>
        <begin position="4"/>
        <end position="169"/>
    </location>
</feature>
<comment type="caution">
    <text evidence="11">The sequence shown here is derived from an EMBL/GenBank/DDBJ whole genome shotgun (WGS) entry which is preliminary data.</text>
</comment>